<evidence type="ECO:0000313" key="4">
    <source>
        <dbReference type="Proteomes" id="UP000310314"/>
    </source>
</evidence>
<evidence type="ECO:0000256" key="1">
    <source>
        <dbReference type="SAM" id="SignalP"/>
    </source>
</evidence>
<dbReference type="Pfam" id="PF12969">
    <property type="entry name" value="DUF3857"/>
    <property type="match status" value="1"/>
</dbReference>
<evidence type="ECO:0000313" key="3">
    <source>
        <dbReference type="EMBL" id="TMM56635.1"/>
    </source>
</evidence>
<dbReference type="OrthoDB" id="1153981at2"/>
<organism evidence="3 4">
    <name type="scientific">Maribacter algarum</name>
    <name type="common">ex Zhang et al. 2020</name>
    <dbReference type="NCBI Taxonomy" id="2578118"/>
    <lineage>
        <taxon>Bacteria</taxon>
        <taxon>Pseudomonadati</taxon>
        <taxon>Bacteroidota</taxon>
        <taxon>Flavobacteriia</taxon>
        <taxon>Flavobacteriales</taxon>
        <taxon>Flavobacteriaceae</taxon>
        <taxon>Maribacter</taxon>
    </lineage>
</organism>
<dbReference type="Proteomes" id="UP000310314">
    <property type="component" value="Unassembled WGS sequence"/>
</dbReference>
<gene>
    <name evidence="3" type="ORF">FEE95_09020</name>
</gene>
<protein>
    <submittedName>
        <fullName evidence="3">DUF3857 domain-containing protein</fullName>
    </submittedName>
</protein>
<comment type="caution">
    <text evidence="3">The sequence shown here is derived from an EMBL/GenBank/DDBJ whole genome shotgun (WGS) entry which is preliminary data.</text>
</comment>
<accession>A0A5S3QGH4</accession>
<keyword evidence="4" id="KW-1185">Reference proteome</keyword>
<evidence type="ECO:0000259" key="2">
    <source>
        <dbReference type="Pfam" id="PF12969"/>
    </source>
</evidence>
<dbReference type="Gene3D" id="2.60.120.1130">
    <property type="match status" value="1"/>
</dbReference>
<dbReference type="Gene3D" id="2.60.40.3140">
    <property type="match status" value="1"/>
</dbReference>
<dbReference type="RefSeq" id="WP_138657619.1">
    <property type="nucleotide sequence ID" value="NZ_VATY01000002.1"/>
</dbReference>
<reference evidence="3 4" key="1">
    <citation type="submission" date="2019-05" db="EMBL/GenBank/DDBJ databases">
        <authorList>
            <person name="Zhang J.-Y."/>
            <person name="Feg X."/>
            <person name="Du Z.-J."/>
        </authorList>
    </citation>
    <scope>NUCLEOTIDE SEQUENCE [LARGE SCALE GENOMIC DNA]</scope>
    <source>
        <strain evidence="3 4">RZ26</strain>
    </source>
</reference>
<dbReference type="AlphaFoldDB" id="A0A5S3QGH4"/>
<feature type="chain" id="PRO_5024424631" evidence="1">
    <location>
        <begin position="21"/>
        <end position="644"/>
    </location>
</feature>
<proteinExistence type="predicted"/>
<keyword evidence="1" id="KW-0732">Signal</keyword>
<feature type="domain" description="DUF3857" evidence="2">
    <location>
        <begin position="70"/>
        <end position="220"/>
    </location>
</feature>
<sequence>MSVKFKFFILFLFLSSATFAQFYKNNDWEKTPTFYEIDAEEEALASVAIKEKYMIQYYQPVMGNSYRLFETKHSIIRVNSEKGVNRHNRVYIPIRSVRKVIDIKARVLTQDGKIKVLNKKNIKEVKNVKDLGSFKIFAIEGVTKNSQLEFIYTLEKEITATGSIIVQKDYKVKEAEVILRKPASLTSKIKSYNDFPEFARNVFQGNKYAYTATAKNIPAMIDEGSATPEANRMKVSYVVRGSFGSGMWQNLKNGIKRTYIDIEPRRMKNLLADFSAYNDKNKTENSEPINDIANYVHNTYNIIRSRAPEYDDINTIISKKQATEQGIAKVFTALLNHYDIDYEVVLTSNRFRHKFDETFYTNFNLQELLLYFPASDKYINPSSVNSRLDYAPDKYISNVGVFITNNDYQFKTIGTPDAEHTKTVRTYNLSINEDMVGLVECKQELTGYKADVVRGAHKYFLKEDYNKFKEIFATSGIEDAEISQFDVENERLDLITENVPFVNDWTYTAESLVDELGDDLMFNIGKVIGTQMEFYQEVERVNPVEIQFPNLYDYHFEIDIPEGFQPSGLEAFKIDEKVMIEGEEACSFISNYEVQDDKIIIKASETYNLLKMDIEHYEAYKKVVNSAFDFSKKGILFEKLDTSR</sequence>
<feature type="signal peptide" evidence="1">
    <location>
        <begin position="1"/>
        <end position="20"/>
    </location>
</feature>
<dbReference type="InterPro" id="IPR024618">
    <property type="entry name" value="DUF3857"/>
</dbReference>
<name>A0A5S3QGH4_9FLAO</name>
<dbReference type="EMBL" id="VATY01000002">
    <property type="protein sequence ID" value="TMM56635.1"/>
    <property type="molecule type" value="Genomic_DNA"/>
</dbReference>